<gene>
    <name evidence="2" type="ORF">ACFQZU_04635</name>
</gene>
<dbReference type="EMBL" id="JBHTHR010000073">
    <property type="protein sequence ID" value="MFD0800607.1"/>
    <property type="molecule type" value="Genomic_DNA"/>
</dbReference>
<dbReference type="InterPro" id="IPR001109">
    <property type="entry name" value="Hydrogenase_HupF/HypC"/>
</dbReference>
<dbReference type="Gene3D" id="2.30.30.140">
    <property type="match status" value="1"/>
</dbReference>
<dbReference type="SUPFAM" id="SSF159127">
    <property type="entry name" value="HupF/HypC-like"/>
    <property type="match status" value="1"/>
</dbReference>
<comment type="caution">
    <text evidence="2">The sequence shown here is derived from an EMBL/GenBank/DDBJ whole genome shotgun (WGS) entry which is preliminary data.</text>
</comment>
<evidence type="ECO:0000256" key="1">
    <source>
        <dbReference type="ARBA" id="ARBA00006018"/>
    </source>
</evidence>
<organism evidence="2 3">
    <name type="scientific">Streptomonospora algeriensis</name>
    <dbReference type="NCBI Taxonomy" id="995084"/>
    <lineage>
        <taxon>Bacteria</taxon>
        <taxon>Bacillati</taxon>
        <taxon>Actinomycetota</taxon>
        <taxon>Actinomycetes</taxon>
        <taxon>Streptosporangiales</taxon>
        <taxon>Nocardiopsidaceae</taxon>
        <taxon>Streptomonospora</taxon>
    </lineage>
</organism>
<protein>
    <submittedName>
        <fullName evidence="2">HypC/HybG/HupF family hydrogenase formation chaperone</fullName>
    </submittedName>
</protein>
<dbReference type="Proteomes" id="UP001596956">
    <property type="component" value="Unassembled WGS sequence"/>
</dbReference>
<proteinExistence type="inferred from homology"/>
<accession>A0ABW3BBT1</accession>
<reference evidence="3" key="1">
    <citation type="journal article" date="2019" name="Int. J. Syst. Evol. Microbiol.">
        <title>The Global Catalogue of Microorganisms (GCM) 10K type strain sequencing project: providing services to taxonomists for standard genome sequencing and annotation.</title>
        <authorList>
            <consortium name="The Broad Institute Genomics Platform"/>
            <consortium name="The Broad Institute Genome Sequencing Center for Infectious Disease"/>
            <person name="Wu L."/>
            <person name="Ma J."/>
        </authorList>
    </citation>
    <scope>NUCLEOTIDE SEQUENCE [LARGE SCALE GENOMIC DNA]</scope>
    <source>
        <strain evidence="3">CCUG 63369</strain>
    </source>
</reference>
<dbReference type="Pfam" id="PF01455">
    <property type="entry name" value="HupF_HypC"/>
    <property type="match status" value="1"/>
</dbReference>
<name>A0ABW3BBT1_9ACTN</name>
<comment type="similarity">
    <text evidence="1">Belongs to the HupF/HypC family.</text>
</comment>
<keyword evidence="3" id="KW-1185">Reference proteome</keyword>
<evidence type="ECO:0000313" key="3">
    <source>
        <dbReference type="Proteomes" id="UP001596956"/>
    </source>
</evidence>
<evidence type="ECO:0000313" key="2">
    <source>
        <dbReference type="EMBL" id="MFD0800607.1"/>
    </source>
</evidence>
<sequence>MSTRSGDAEPLLRVSAAAEGTGAAECGGDVCVTCSDQAVPVRVRTLLPEGMALVDTGFGAEEVSVALVDAEEGDTVLVHAKEAIARVGEVFDDRIG</sequence>